<gene>
    <name evidence="10" type="ORF">PM001_LOCUS9363</name>
</gene>
<dbReference type="GO" id="GO:0003723">
    <property type="term" value="F:RNA binding"/>
    <property type="evidence" value="ECO:0007669"/>
    <property type="project" value="UniProtKB-UniRule"/>
</dbReference>
<evidence type="ECO:0000256" key="4">
    <source>
        <dbReference type="ARBA" id="ARBA00022884"/>
    </source>
</evidence>
<feature type="region of interest" description="Disordered" evidence="8">
    <location>
        <begin position="1"/>
        <end position="34"/>
    </location>
</feature>
<dbReference type="SUPFAM" id="SSF54928">
    <property type="entry name" value="RNA-binding domain, RBD"/>
    <property type="match status" value="1"/>
</dbReference>
<evidence type="ECO:0000313" key="10">
    <source>
        <dbReference type="EMBL" id="CAK7924213.1"/>
    </source>
</evidence>
<evidence type="ECO:0000256" key="2">
    <source>
        <dbReference type="ARBA" id="ARBA00022664"/>
    </source>
</evidence>
<keyword evidence="2" id="KW-0507">mRNA processing</keyword>
<feature type="compositionally biased region" description="Polar residues" evidence="8">
    <location>
        <begin position="946"/>
        <end position="956"/>
    </location>
</feature>
<dbReference type="InterPro" id="IPR008669">
    <property type="entry name" value="LSM_interact"/>
</dbReference>
<dbReference type="GO" id="GO:0006397">
    <property type="term" value="P:mRNA processing"/>
    <property type="evidence" value="ECO:0007669"/>
    <property type="project" value="UniProtKB-KW"/>
</dbReference>
<proteinExistence type="predicted"/>
<dbReference type="AlphaFoldDB" id="A0AAV1TS75"/>
<sequence>MTRDAASPSGSSSSSGFSSDDSIENVPACPSASSHAPNVRVEVLDECNTNVSPVLESKLDASIASLDVLQCCRDAAESITSSSVPQDVPYEQFTAAIGHVTLHWPSLDTGSRAQELAEDRLSAYAALRAAVYRTFHRAFPLTGEMYSQWISDCSAKGDSIECVKSLFELAHQDYWSVSLTLQYLRFVREHGDKMELEAAMKKAQTTLGTHFARGHEVWALCRDLTAELCDEQDERQDVRLEKERAIRDLFCRQMQLPLEQNDLVMSEFRAWNAYNTLDVEAARSAVEEASNRQSKTFGPVMKKLRGFEVKVQSVGEAAAPEVAWLQYLNFVKHRVVPLMSGKAGPEEGRQVVVCLYERAVAVVCLGPTLWASYLEYVESNQLVADKSKQRGFEKLTIARRAVRNVSFDSSIWIELLIEMERKGTPADEILEFARHELLVRLRSPMDQYHLLGVLLTLCDIMRRHVCTIIHDKTPDISMSQVESLVGGVFSECGHFINKTFPDFAEGKLRLTEYQAKCYWALMPPVEVPAQSPATAMKVSEQIKLWKKTLTTPLRSQVATWIAYMESIRRTNAFSIDRIRTMVFKEAVQCVTDVPNALAEAWLVFEREYGDLASYLRARQYHAKNQAVAQANWVQVAAPLTSATHGEGDKPAKGGKKRKAPIEAKQKKELQKQSAVKRAKHDTSNASRDDAGALDVEHFTPVQRAKKKQVHEHLTNEHTLFVCNVSKNASKDEIEEIFRDIPTLKDVRLVAKTRGDRVKSRGMAYVQFADDAGAEAGLKKNGCLLHQQPLRVERSKPPASAPSNGGGLKPSGSEGFWKTDPLTFYVGNLNREGSKEQVTEEQLQASFQQAMQSVGEHVVVSRVSILKDRHGKLKNYGLVEVAEPSHVAICSGNVAALQEKLGDQVTLKPSRFSIAHILEQQQKQQKQKEQRKMGGASYETRGGAASRSENVLHSRPSTRLVLPSATSLMPRALRRKLAAQQKEASKTEAGSSYESVTPKSNEDFRKMLFDS</sequence>
<dbReference type="InterPro" id="IPR035979">
    <property type="entry name" value="RBD_domain_sf"/>
</dbReference>
<dbReference type="InterPro" id="IPR011990">
    <property type="entry name" value="TPR-like_helical_dom_sf"/>
</dbReference>
<feature type="region of interest" description="Disordered" evidence="8">
    <location>
        <begin position="919"/>
        <end position="1010"/>
    </location>
</feature>
<dbReference type="SUPFAM" id="SSF48452">
    <property type="entry name" value="TPR-like"/>
    <property type="match status" value="1"/>
</dbReference>
<feature type="region of interest" description="Disordered" evidence="8">
    <location>
        <begin position="641"/>
        <end position="693"/>
    </location>
</feature>
<dbReference type="InterPro" id="IPR000504">
    <property type="entry name" value="RRM_dom"/>
</dbReference>
<dbReference type="Pfam" id="PF05843">
    <property type="entry name" value="Suf"/>
    <property type="match status" value="1"/>
</dbReference>
<dbReference type="InterPro" id="IPR012677">
    <property type="entry name" value="Nucleotide-bd_a/b_plait_sf"/>
</dbReference>
<evidence type="ECO:0000256" key="1">
    <source>
        <dbReference type="ARBA" id="ARBA00004123"/>
    </source>
</evidence>
<organism evidence="10 11">
    <name type="scientific">Peronospora matthiolae</name>
    <dbReference type="NCBI Taxonomy" id="2874970"/>
    <lineage>
        <taxon>Eukaryota</taxon>
        <taxon>Sar</taxon>
        <taxon>Stramenopiles</taxon>
        <taxon>Oomycota</taxon>
        <taxon>Peronosporomycetes</taxon>
        <taxon>Peronosporales</taxon>
        <taxon>Peronosporaceae</taxon>
        <taxon>Peronospora</taxon>
    </lineage>
</organism>
<keyword evidence="3" id="KW-0677">Repeat</keyword>
<dbReference type="Gene3D" id="1.25.40.10">
    <property type="entry name" value="Tetratricopeptide repeat domain"/>
    <property type="match status" value="3"/>
</dbReference>
<comment type="subcellular location">
    <subcellularLocation>
        <location evidence="1">Nucleus</location>
    </subcellularLocation>
</comment>
<feature type="compositionally biased region" description="Basic and acidic residues" evidence="8">
    <location>
        <begin position="680"/>
        <end position="693"/>
    </location>
</feature>
<keyword evidence="4 7" id="KW-0694">RNA-binding</keyword>
<name>A0AAV1TS75_9STRA</name>
<dbReference type="InterPro" id="IPR008847">
    <property type="entry name" value="Suf"/>
</dbReference>
<feature type="compositionally biased region" description="Low complexity" evidence="8">
    <location>
        <begin position="7"/>
        <end position="20"/>
    </location>
</feature>
<evidence type="ECO:0000256" key="7">
    <source>
        <dbReference type="PROSITE-ProRule" id="PRU00176"/>
    </source>
</evidence>
<dbReference type="GO" id="GO:0008380">
    <property type="term" value="P:RNA splicing"/>
    <property type="evidence" value="ECO:0007669"/>
    <property type="project" value="UniProtKB-KW"/>
</dbReference>
<evidence type="ECO:0000256" key="3">
    <source>
        <dbReference type="ARBA" id="ARBA00022737"/>
    </source>
</evidence>
<evidence type="ECO:0000256" key="5">
    <source>
        <dbReference type="ARBA" id="ARBA00023187"/>
    </source>
</evidence>
<feature type="domain" description="RRM" evidence="9">
    <location>
        <begin position="821"/>
        <end position="911"/>
    </location>
</feature>
<feature type="region of interest" description="Disordered" evidence="8">
    <location>
        <begin position="790"/>
        <end position="814"/>
    </location>
</feature>
<protein>
    <recommendedName>
        <fullName evidence="9">RRM domain-containing protein</fullName>
    </recommendedName>
</protein>
<evidence type="ECO:0000256" key="8">
    <source>
        <dbReference type="SAM" id="MobiDB-lite"/>
    </source>
</evidence>
<keyword evidence="6" id="KW-0539">Nucleus</keyword>
<dbReference type="EMBL" id="CAKLBY020000073">
    <property type="protein sequence ID" value="CAK7924213.1"/>
    <property type="molecule type" value="Genomic_DNA"/>
</dbReference>
<feature type="compositionally biased region" description="Polar residues" evidence="8">
    <location>
        <begin position="987"/>
        <end position="998"/>
    </location>
</feature>
<accession>A0AAV1TS75</accession>
<dbReference type="Pfam" id="PF00076">
    <property type="entry name" value="RRM_1"/>
    <property type="match status" value="1"/>
</dbReference>
<dbReference type="Pfam" id="PF05391">
    <property type="entry name" value="Lsm_interact"/>
    <property type="match status" value="1"/>
</dbReference>
<feature type="compositionally biased region" description="Basic and acidic residues" evidence="8">
    <location>
        <begin position="659"/>
        <end position="670"/>
    </location>
</feature>
<evidence type="ECO:0000256" key="6">
    <source>
        <dbReference type="ARBA" id="ARBA00023242"/>
    </source>
</evidence>
<dbReference type="GO" id="GO:0005634">
    <property type="term" value="C:nucleus"/>
    <property type="evidence" value="ECO:0007669"/>
    <property type="project" value="UniProtKB-SubCell"/>
</dbReference>
<reference evidence="10" key="1">
    <citation type="submission" date="2024-01" db="EMBL/GenBank/DDBJ databases">
        <authorList>
            <person name="Webb A."/>
        </authorList>
    </citation>
    <scope>NUCLEOTIDE SEQUENCE</scope>
    <source>
        <strain evidence="10">Pm1</strain>
    </source>
</reference>
<evidence type="ECO:0000259" key="9">
    <source>
        <dbReference type="PROSITE" id="PS50102"/>
    </source>
</evidence>
<dbReference type="SMART" id="SM00360">
    <property type="entry name" value="RRM"/>
    <property type="match status" value="2"/>
</dbReference>
<feature type="compositionally biased region" description="Basic and acidic residues" evidence="8">
    <location>
        <begin position="999"/>
        <end position="1010"/>
    </location>
</feature>
<dbReference type="PANTHER" id="PTHR17204">
    <property type="entry name" value="PRE-MRNA PROCESSING PROTEIN PRP39-RELATED"/>
    <property type="match status" value="1"/>
</dbReference>
<dbReference type="PROSITE" id="PS50102">
    <property type="entry name" value="RRM"/>
    <property type="match status" value="2"/>
</dbReference>
<dbReference type="CDD" id="cd00590">
    <property type="entry name" value="RRM_SF"/>
    <property type="match status" value="1"/>
</dbReference>
<feature type="domain" description="RRM" evidence="9">
    <location>
        <begin position="717"/>
        <end position="796"/>
    </location>
</feature>
<dbReference type="Gene3D" id="3.30.70.330">
    <property type="match status" value="2"/>
</dbReference>
<evidence type="ECO:0000313" key="11">
    <source>
        <dbReference type="Proteomes" id="UP001162060"/>
    </source>
</evidence>
<comment type="caution">
    <text evidence="10">The sequence shown here is derived from an EMBL/GenBank/DDBJ whole genome shotgun (WGS) entry which is preliminary data.</text>
</comment>
<dbReference type="Proteomes" id="UP001162060">
    <property type="component" value="Unassembled WGS sequence"/>
</dbReference>
<keyword evidence="5" id="KW-0508">mRNA splicing</keyword>